<evidence type="ECO:0000313" key="6">
    <source>
        <dbReference type="Proteomes" id="UP000280346"/>
    </source>
</evidence>
<feature type="domain" description="Phage capsid-like C-terminal" evidence="4">
    <location>
        <begin position="220"/>
        <end position="491"/>
    </location>
</feature>
<protein>
    <submittedName>
        <fullName evidence="5">Phage major capsid protein</fullName>
    </submittedName>
</protein>
<dbReference type="RefSeq" id="WP_127001083.1">
    <property type="nucleotide sequence ID" value="NZ_JBNPXW010000015.1"/>
</dbReference>
<evidence type="ECO:0000256" key="2">
    <source>
        <dbReference type="SAM" id="Coils"/>
    </source>
</evidence>
<dbReference type="NCBIfam" id="TIGR01554">
    <property type="entry name" value="major_cap_HK97"/>
    <property type="match status" value="1"/>
</dbReference>
<gene>
    <name evidence="5" type="ORF">EJ913_19840</name>
</gene>
<keyword evidence="2" id="KW-0175">Coiled coil</keyword>
<dbReference type="AlphaFoldDB" id="A0A433J4X0"/>
<feature type="region of interest" description="Disordered" evidence="3">
    <location>
        <begin position="114"/>
        <end position="157"/>
    </location>
</feature>
<dbReference type="Pfam" id="PF05065">
    <property type="entry name" value="Phage_capsid"/>
    <property type="match status" value="1"/>
</dbReference>
<proteinExistence type="predicted"/>
<keyword evidence="6" id="KW-1185">Reference proteome</keyword>
<evidence type="ECO:0000256" key="3">
    <source>
        <dbReference type="SAM" id="MobiDB-lite"/>
    </source>
</evidence>
<evidence type="ECO:0000259" key="4">
    <source>
        <dbReference type="Pfam" id="PF05065"/>
    </source>
</evidence>
<dbReference type="SUPFAM" id="SSF56563">
    <property type="entry name" value="Major capsid protein gp5"/>
    <property type="match status" value="1"/>
</dbReference>
<comment type="subcellular location">
    <subcellularLocation>
        <location evidence="1">Virion</location>
    </subcellularLocation>
</comment>
<dbReference type="OrthoDB" id="9786516at2"/>
<dbReference type="Gene3D" id="3.30.2400.10">
    <property type="entry name" value="Major capsid protein gp5"/>
    <property type="match status" value="1"/>
</dbReference>
<name>A0A433J4X0_9PROT</name>
<comment type="caution">
    <text evidence="5">The sequence shown here is derived from an EMBL/GenBank/DDBJ whole genome shotgun (WGS) entry which is preliminary data.</text>
</comment>
<sequence>MKARLSSSVLAALFVTLAGAIALHVFTPAAALAATMQGTPIDTRALLDLLPFALGGFTLNELRLKRAGLIDQMERLTKGELSDQTRSQFDKLEADVKTLDEDIRRAQVVEDTRRAAAAAQAPQGDPIEQRAQQHPVGSGGAVSADEQRAEPASRIIGNDGDSVRALTLRQSVRSAFLPNHRTDQRGELNLGRYFRGMVTGDWAGAELERRAMSEGVLADGGYTVPTILSADVIDAARNQARVLQAGALTIPMTSQTMRIARVLTDPAPGWKAENAAMAEGAMTFEPVDMKARTLAVLVKLSRELFMDSANVESVVRNALAAGLALELDRVALFGTGVGEEPKGLVNTTGIQTVTASANGDVLASYDPFSIAVEKVAEANGQANAVIFSPRTAGTLDRMKDSTGQPLMAPESFKALAKLPTKQVPNNLTRGTSTNASVAVVGEFPNLLVAVRENLVIEMTNAAGDAFSKMQIWIRAFLRADIAVARPDKFCTVPGIIPAP</sequence>
<dbReference type="EMBL" id="RZIJ01000017">
    <property type="protein sequence ID" value="RUQ67476.1"/>
    <property type="molecule type" value="Genomic_DNA"/>
</dbReference>
<reference evidence="5 6" key="1">
    <citation type="submission" date="2018-12" db="EMBL/GenBank/DDBJ databases">
        <authorList>
            <person name="Yang Y."/>
        </authorList>
    </citation>
    <scope>NUCLEOTIDE SEQUENCE [LARGE SCALE GENOMIC DNA]</scope>
    <source>
        <strain evidence="5 6">GSF71</strain>
    </source>
</reference>
<dbReference type="Gene3D" id="3.30.2320.10">
    <property type="entry name" value="hypothetical protein PF0899 domain"/>
    <property type="match status" value="1"/>
</dbReference>
<evidence type="ECO:0000256" key="1">
    <source>
        <dbReference type="ARBA" id="ARBA00004328"/>
    </source>
</evidence>
<dbReference type="InterPro" id="IPR024455">
    <property type="entry name" value="Phage_capsid"/>
</dbReference>
<dbReference type="Proteomes" id="UP000280346">
    <property type="component" value="Unassembled WGS sequence"/>
</dbReference>
<dbReference type="InterPro" id="IPR054612">
    <property type="entry name" value="Phage_capsid-like_C"/>
</dbReference>
<evidence type="ECO:0000313" key="5">
    <source>
        <dbReference type="EMBL" id="RUQ67476.1"/>
    </source>
</evidence>
<feature type="coiled-coil region" evidence="2">
    <location>
        <begin position="59"/>
        <end position="109"/>
    </location>
</feature>
<organism evidence="5 6">
    <name type="scientific">Azospirillum doebereinerae</name>
    <dbReference type="NCBI Taxonomy" id="92933"/>
    <lineage>
        <taxon>Bacteria</taxon>
        <taxon>Pseudomonadati</taxon>
        <taxon>Pseudomonadota</taxon>
        <taxon>Alphaproteobacteria</taxon>
        <taxon>Rhodospirillales</taxon>
        <taxon>Azospirillaceae</taxon>
        <taxon>Azospirillum</taxon>
    </lineage>
</organism>
<accession>A0A433J4X0</accession>